<dbReference type="Pfam" id="PF01323">
    <property type="entry name" value="DSBA"/>
    <property type="match status" value="1"/>
</dbReference>
<dbReference type="KEGG" id="acij:JS278_01958"/>
<evidence type="ECO:0000259" key="1">
    <source>
        <dbReference type="Pfam" id="PF01323"/>
    </source>
</evidence>
<dbReference type="AlphaFoldDB" id="A0A344UV16"/>
<dbReference type="CDD" id="cd03024">
    <property type="entry name" value="DsbA_FrnE"/>
    <property type="match status" value="1"/>
</dbReference>
<dbReference type="GO" id="GO:0016491">
    <property type="term" value="F:oxidoreductase activity"/>
    <property type="evidence" value="ECO:0007669"/>
    <property type="project" value="InterPro"/>
</dbReference>
<evidence type="ECO:0000313" key="2">
    <source>
        <dbReference type="EMBL" id="AXE39114.1"/>
    </source>
</evidence>
<evidence type="ECO:0000313" key="3">
    <source>
        <dbReference type="Proteomes" id="UP000251995"/>
    </source>
</evidence>
<dbReference type="SUPFAM" id="SSF52833">
    <property type="entry name" value="Thioredoxin-like"/>
    <property type="match status" value="1"/>
</dbReference>
<reference evidence="2 3" key="1">
    <citation type="submission" date="2017-12" db="EMBL/GenBank/DDBJ databases">
        <title>The whole genome sequence of the Acidipropionibacterium virtanenii sp. nov. type strain JS278.</title>
        <authorList>
            <person name="Laine P."/>
            <person name="Deptula P."/>
            <person name="Varmanen P."/>
            <person name="Auvinen P."/>
        </authorList>
    </citation>
    <scope>NUCLEOTIDE SEQUENCE [LARGE SCALE GENOMIC DNA]</scope>
    <source>
        <strain evidence="2 3">JS278</strain>
    </source>
</reference>
<accession>A0A344UV16</accession>
<dbReference type="OrthoDB" id="9799122at2"/>
<dbReference type="InterPro" id="IPR001853">
    <property type="entry name" value="DSBA-like_thioredoxin_dom"/>
</dbReference>
<name>A0A344UV16_9ACTN</name>
<feature type="domain" description="DSBA-like thioredoxin" evidence="1">
    <location>
        <begin position="3"/>
        <end position="204"/>
    </location>
</feature>
<protein>
    <recommendedName>
        <fullName evidence="1">DSBA-like thioredoxin domain-containing protein</fullName>
    </recommendedName>
</protein>
<dbReference type="PANTHER" id="PTHR13887">
    <property type="entry name" value="GLUTATHIONE S-TRANSFERASE KAPPA"/>
    <property type="match status" value="1"/>
</dbReference>
<dbReference type="RefSeq" id="WP_114045016.1">
    <property type="nucleotide sequence ID" value="NZ_CP025198.1"/>
</dbReference>
<sequence>MRIDIWSDIVCPFCYIGGRHLQLALERFDHADQVEVVWRSFELDPGAVNDPQADLTDQLAAKYQMTRDEAEANQQQVAEAMGAVGLEFNWRDAHPANTFDAHRLAHLAAARGLSEEAQTAFEKAYFTDGQAVGDHRVLRDLAVGIGLDTDEVDTVLTSDRYADEVRADEDRARDHGISAVPTFVLAGQYSVSGAQPVDTLVDVLEQVWNLTEKSPLVPVSGPAGESCGVEGCD</sequence>
<dbReference type="Gene3D" id="3.40.30.10">
    <property type="entry name" value="Glutaredoxin"/>
    <property type="match status" value="1"/>
</dbReference>
<dbReference type="InterPro" id="IPR036249">
    <property type="entry name" value="Thioredoxin-like_sf"/>
</dbReference>
<keyword evidence="3" id="KW-1185">Reference proteome</keyword>
<gene>
    <name evidence="2" type="ORF">JS278_01958</name>
</gene>
<proteinExistence type="predicted"/>
<dbReference type="PANTHER" id="PTHR13887:SF41">
    <property type="entry name" value="THIOREDOXIN SUPERFAMILY PROTEIN"/>
    <property type="match status" value="1"/>
</dbReference>
<dbReference type="EMBL" id="CP025198">
    <property type="protein sequence ID" value="AXE39114.1"/>
    <property type="molecule type" value="Genomic_DNA"/>
</dbReference>
<dbReference type="Proteomes" id="UP000251995">
    <property type="component" value="Chromosome"/>
</dbReference>
<organism evidence="2 3">
    <name type="scientific">Acidipropionibacterium virtanenii</name>
    <dbReference type="NCBI Taxonomy" id="2057246"/>
    <lineage>
        <taxon>Bacteria</taxon>
        <taxon>Bacillati</taxon>
        <taxon>Actinomycetota</taxon>
        <taxon>Actinomycetes</taxon>
        <taxon>Propionibacteriales</taxon>
        <taxon>Propionibacteriaceae</taxon>
        <taxon>Acidipropionibacterium</taxon>
    </lineage>
</organism>